<comment type="caution">
    <text evidence="1">The sequence shown here is derived from an EMBL/GenBank/DDBJ whole genome shotgun (WGS) entry which is preliminary data.</text>
</comment>
<dbReference type="Proteomes" id="UP000245119">
    <property type="component" value="Linkage Group LG4"/>
</dbReference>
<organism evidence="1 2">
    <name type="scientific">Pomacea canaliculata</name>
    <name type="common">Golden apple snail</name>
    <dbReference type="NCBI Taxonomy" id="400727"/>
    <lineage>
        <taxon>Eukaryota</taxon>
        <taxon>Metazoa</taxon>
        <taxon>Spiralia</taxon>
        <taxon>Lophotrochozoa</taxon>
        <taxon>Mollusca</taxon>
        <taxon>Gastropoda</taxon>
        <taxon>Caenogastropoda</taxon>
        <taxon>Architaenioglossa</taxon>
        <taxon>Ampullarioidea</taxon>
        <taxon>Ampullariidae</taxon>
        <taxon>Pomacea</taxon>
    </lineage>
</organism>
<evidence type="ECO:0000313" key="2">
    <source>
        <dbReference type="Proteomes" id="UP000245119"/>
    </source>
</evidence>
<reference evidence="1 2" key="1">
    <citation type="submission" date="2018-04" db="EMBL/GenBank/DDBJ databases">
        <title>The genome of golden apple snail Pomacea canaliculata provides insight into stress tolerance and invasive adaptation.</title>
        <authorList>
            <person name="Liu C."/>
            <person name="Liu B."/>
            <person name="Ren Y."/>
            <person name="Zhang Y."/>
            <person name="Wang H."/>
            <person name="Li S."/>
            <person name="Jiang F."/>
            <person name="Yin L."/>
            <person name="Zhang G."/>
            <person name="Qian W."/>
            <person name="Fan W."/>
        </authorList>
    </citation>
    <scope>NUCLEOTIDE SEQUENCE [LARGE SCALE GENOMIC DNA]</scope>
    <source>
        <strain evidence="1">SZHN2017</strain>
        <tissue evidence="1">Muscle</tissue>
    </source>
</reference>
<keyword evidence="2" id="KW-1185">Reference proteome</keyword>
<gene>
    <name evidence="1" type="ORF">C0Q70_06971</name>
</gene>
<accession>A0A2T7PDR3</accession>
<name>A0A2T7PDR3_POMCA</name>
<proteinExistence type="predicted"/>
<dbReference type="AlphaFoldDB" id="A0A2T7PDR3"/>
<evidence type="ECO:0000313" key="1">
    <source>
        <dbReference type="EMBL" id="PVD31557.1"/>
    </source>
</evidence>
<protein>
    <submittedName>
        <fullName evidence="1">Uncharacterized protein</fullName>
    </submittedName>
</protein>
<dbReference type="EMBL" id="PZQS01000004">
    <property type="protein sequence ID" value="PVD31557.1"/>
    <property type="molecule type" value="Genomic_DNA"/>
</dbReference>
<sequence>MQRRNWAAEGLSNIKVACERRNKDERTILFNILPPFNFVPGTAADDRRFILNCTSDGERLKSDCATELGSTSPWHAPCGNATRKLTHTDPYRSGPIDFFPPSPSQQLCGVCLIGDSSSHMSPPTPTPHPTIHCILCSYEQQIYSSTSLLSIKDVNLLSSPPTLHPGTFQCERSKNGA</sequence>